<name>A0ABN2WAQ3_9ACTN</name>
<dbReference type="SUPFAM" id="SSF55874">
    <property type="entry name" value="ATPase domain of HSP90 chaperone/DNA topoisomerase II/histidine kinase"/>
    <property type="match status" value="1"/>
</dbReference>
<keyword evidence="1" id="KW-0418">Kinase</keyword>
<proteinExistence type="predicted"/>
<dbReference type="Pfam" id="PF13581">
    <property type="entry name" value="HATPase_c_2"/>
    <property type="match status" value="1"/>
</dbReference>
<evidence type="ECO:0000259" key="3">
    <source>
        <dbReference type="Pfam" id="PF13581"/>
    </source>
</evidence>
<sequence>MSHDDALPLTPEAAVPEDRPPEPVPAPGPLLTDGPVRTAEPVRTVEPEPEAQPVRTAGQARTALARLLAAAGHPGGRVLADAQLAVTELVANAMSHGGGLTCFDARLGRCGTELVVDVEDGDDRHPVVQPLHDRDPATTGGRGWAIVQTLAATCHVVPLPTGGKRIRVTFAL</sequence>
<gene>
    <name evidence="4" type="ORF">GCM10009759_09650</name>
</gene>
<dbReference type="InterPro" id="IPR036890">
    <property type="entry name" value="HATPase_C_sf"/>
</dbReference>
<keyword evidence="1" id="KW-0808">Transferase</keyword>
<accession>A0ABN2WAQ3</accession>
<dbReference type="PANTHER" id="PTHR35526:SF3">
    <property type="entry name" value="ANTI-SIGMA-F FACTOR RSBW"/>
    <property type="match status" value="1"/>
</dbReference>
<dbReference type="InterPro" id="IPR003594">
    <property type="entry name" value="HATPase_dom"/>
</dbReference>
<dbReference type="PANTHER" id="PTHR35526">
    <property type="entry name" value="ANTI-SIGMA-F FACTOR RSBW-RELATED"/>
    <property type="match status" value="1"/>
</dbReference>
<evidence type="ECO:0000256" key="2">
    <source>
        <dbReference type="SAM" id="MobiDB-lite"/>
    </source>
</evidence>
<dbReference type="EMBL" id="BAAANS010000004">
    <property type="protein sequence ID" value="GAA2087904.1"/>
    <property type="molecule type" value="Genomic_DNA"/>
</dbReference>
<evidence type="ECO:0000313" key="4">
    <source>
        <dbReference type="EMBL" id="GAA2087904.1"/>
    </source>
</evidence>
<dbReference type="Proteomes" id="UP001500897">
    <property type="component" value="Unassembled WGS sequence"/>
</dbReference>
<dbReference type="RefSeq" id="WP_344550494.1">
    <property type="nucleotide sequence ID" value="NZ_BAAANS010000004.1"/>
</dbReference>
<keyword evidence="5" id="KW-1185">Reference proteome</keyword>
<evidence type="ECO:0000256" key="1">
    <source>
        <dbReference type="ARBA" id="ARBA00022527"/>
    </source>
</evidence>
<dbReference type="InterPro" id="IPR050267">
    <property type="entry name" value="Anti-sigma-factor_SerPK"/>
</dbReference>
<comment type="caution">
    <text evidence="4">The sequence shown here is derived from an EMBL/GenBank/DDBJ whole genome shotgun (WGS) entry which is preliminary data.</text>
</comment>
<organism evidence="4 5">
    <name type="scientific">Kitasatospora saccharophila</name>
    <dbReference type="NCBI Taxonomy" id="407973"/>
    <lineage>
        <taxon>Bacteria</taxon>
        <taxon>Bacillati</taxon>
        <taxon>Actinomycetota</taxon>
        <taxon>Actinomycetes</taxon>
        <taxon>Kitasatosporales</taxon>
        <taxon>Streptomycetaceae</taxon>
        <taxon>Kitasatospora</taxon>
    </lineage>
</organism>
<dbReference type="CDD" id="cd16936">
    <property type="entry name" value="HATPase_RsbW-like"/>
    <property type="match status" value="1"/>
</dbReference>
<evidence type="ECO:0000313" key="5">
    <source>
        <dbReference type="Proteomes" id="UP001500897"/>
    </source>
</evidence>
<keyword evidence="1" id="KW-0723">Serine/threonine-protein kinase</keyword>
<protein>
    <recommendedName>
        <fullName evidence="3">Histidine kinase/HSP90-like ATPase domain-containing protein</fullName>
    </recommendedName>
</protein>
<dbReference type="Gene3D" id="3.30.565.10">
    <property type="entry name" value="Histidine kinase-like ATPase, C-terminal domain"/>
    <property type="match status" value="1"/>
</dbReference>
<feature type="domain" description="Histidine kinase/HSP90-like ATPase" evidence="3">
    <location>
        <begin position="56"/>
        <end position="169"/>
    </location>
</feature>
<reference evidence="4 5" key="1">
    <citation type="journal article" date="2019" name="Int. J. Syst. Evol. Microbiol.">
        <title>The Global Catalogue of Microorganisms (GCM) 10K type strain sequencing project: providing services to taxonomists for standard genome sequencing and annotation.</title>
        <authorList>
            <consortium name="The Broad Institute Genomics Platform"/>
            <consortium name="The Broad Institute Genome Sequencing Center for Infectious Disease"/>
            <person name="Wu L."/>
            <person name="Ma J."/>
        </authorList>
    </citation>
    <scope>NUCLEOTIDE SEQUENCE [LARGE SCALE GENOMIC DNA]</scope>
    <source>
        <strain evidence="4 5">JCM 14559</strain>
    </source>
</reference>
<feature type="region of interest" description="Disordered" evidence="2">
    <location>
        <begin position="1"/>
        <end position="36"/>
    </location>
</feature>